<dbReference type="Proteomes" id="UP000184038">
    <property type="component" value="Unassembled WGS sequence"/>
</dbReference>
<name>A0A1M7I9M8_9FIRM</name>
<sequence length="313" mass="36758">MNKSERLNDMMLFLNGKNSFNLRDIMDKYEISKSTALRDVDALEKIGMPIYSQHGRNGYYGILRNRLLSPIVFNIDEVFALYFSMITLRAYETTPFHLNIEKLKGKFESCLSQEKVEMLHRVEKVFSLASVQHANPCQFLSDILQYSIEEKVCDVTYRKNEVDTKYHIQFFNISSAYGQWYATGYNFETDSTQVFRCDKVLGIGENNQYYSKPFSEFMKPSDVLYKKHGAIDFEVEISKNGIDLFHKEHYPSMQLLCENGQYFIRGFYNMGEETFITNYFMYYGENILSIKPITLKNLIIEKVSILKNYFSEI</sequence>
<dbReference type="STRING" id="1120996.SAMN02746066_01748"/>
<dbReference type="InterPro" id="IPR036388">
    <property type="entry name" value="WH-like_DNA-bd_sf"/>
</dbReference>
<feature type="domain" description="Helix-turn-helix type 11" evidence="1">
    <location>
        <begin position="6"/>
        <end position="59"/>
    </location>
</feature>
<dbReference type="OrthoDB" id="9815009at2"/>
<dbReference type="InterPro" id="IPR036390">
    <property type="entry name" value="WH_DNA-bd_sf"/>
</dbReference>
<evidence type="ECO:0000259" key="1">
    <source>
        <dbReference type="Pfam" id="PF08279"/>
    </source>
</evidence>
<dbReference type="PANTHER" id="PTHR34580:SF9">
    <property type="entry name" value="SLL5097 PROTEIN"/>
    <property type="match status" value="1"/>
</dbReference>
<dbReference type="GO" id="GO:0003677">
    <property type="term" value="F:DNA binding"/>
    <property type="evidence" value="ECO:0007669"/>
    <property type="project" value="UniProtKB-KW"/>
</dbReference>
<dbReference type="Gene3D" id="1.10.10.10">
    <property type="entry name" value="Winged helix-like DNA-binding domain superfamily/Winged helix DNA-binding domain"/>
    <property type="match status" value="1"/>
</dbReference>
<dbReference type="SUPFAM" id="SSF46785">
    <property type="entry name" value="Winged helix' DNA-binding domain"/>
    <property type="match status" value="1"/>
</dbReference>
<dbReference type="InterPro" id="IPR013196">
    <property type="entry name" value="HTH_11"/>
</dbReference>
<dbReference type="EMBL" id="FRCP01000009">
    <property type="protein sequence ID" value="SHM37481.1"/>
    <property type="molecule type" value="Genomic_DNA"/>
</dbReference>
<evidence type="ECO:0000313" key="3">
    <source>
        <dbReference type="Proteomes" id="UP000184038"/>
    </source>
</evidence>
<keyword evidence="3" id="KW-1185">Reference proteome</keyword>
<dbReference type="PANTHER" id="PTHR34580">
    <property type="match status" value="1"/>
</dbReference>
<dbReference type="RefSeq" id="WP_073286144.1">
    <property type="nucleotide sequence ID" value="NZ_FRCP01000009.1"/>
</dbReference>
<dbReference type="InterPro" id="IPR051534">
    <property type="entry name" value="CBASS_pafABC_assoc_protein"/>
</dbReference>
<dbReference type="AlphaFoldDB" id="A0A1M7I9M8"/>
<protein>
    <submittedName>
        <fullName evidence="2">Predicted DNA-binding transcriptional regulator YafY, contains an HTH and WYL domains</fullName>
    </submittedName>
</protein>
<gene>
    <name evidence="2" type="ORF">SAMN02746066_01748</name>
</gene>
<keyword evidence="2" id="KW-0238">DNA-binding</keyword>
<organism evidence="2 3">
    <name type="scientific">Anaerosporobacter mobilis DSM 15930</name>
    <dbReference type="NCBI Taxonomy" id="1120996"/>
    <lineage>
        <taxon>Bacteria</taxon>
        <taxon>Bacillati</taxon>
        <taxon>Bacillota</taxon>
        <taxon>Clostridia</taxon>
        <taxon>Lachnospirales</taxon>
        <taxon>Lachnospiraceae</taxon>
        <taxon>Anaerosporobacter</taxon>
    </lineage>
</organism>
<reference evidence="2 3" key="1">
    <citation type="submission" date="2016-11" db="EMBL/GenBank/DDBJ databases">
        <authorList>
            <person name="Jaros S."/>
            <person name="Januszkiewicz K."/>
            <person name="Wedrychowicz H."/>
        </authorList>
    </citation>
    <scope>NUCLEOTIDE SEQUENCE [LARGE SCALE GENOMIC DNA]</scope>
    <source>
        <strain evidence="2 3">DSM 15930</strain>
    </source>
</reference>
<dbReference type="Pfam" id="PF08279">
    <property type="entry name" value="HTH_11"/>
    <property type="match status" value="1"/>
</dbReference>
<accession>A0A1M7I9M8</accession>
<proteinExistence type="predicted"/>
<evidence type="ECO:0000313" key="2">
    <source>
        <dbReference type="EMBL" id="SHM37481.1"/>
    </source>
</evidence>